<evidence type="ECO:0000313" key="5">
    <source>
        <dbReference type="EMBL" id="GFP98652.1"/>
    </source>
</evidence>
<dbReference type="InterPro" id="IPR043452">
    <property type="entry name" value="BZIP46-like"/>
</dbReference>
<comment type="caution">
    <text evidence="5">The sequence shown here is derived from an EMBL/GenBank/DDBJ whole genome shotgun (WGS) entry which is preliminary data.</text>
</comment>
<dbReference type="GO" id="GO:0003700">
    <property type="term" value="F:DNA-binding transcription factor activity"/>
    <property type="evidence" value="ECO:0007669"/>
    <property type="project" value="InterPro"/>
</dbReference>
<dbReference type="PANTHER" id="PTHR22952">
    <property type="entry name" value="CAMP-RESPONSE ELEMENT BINDING PROTEIN-RELATED"/>
    <property type="match status" value="1"/>
</dbReference>
<dbReference type="AlphaFoldDB" id="A0A830CK86"/>
<evidence type="ECO:0000256" key="3">
    <source>
        <dbReference type="ARBA" id="ARBA00023242"/>
    </source>
</evidence>
<proteinExistence type="predicted"/>
<comment type="subcellular location">
    <subcellularLocation>
        <location evidence="1">Nucleus</location>
    </subcellularLocation>
</comment>
<dbReference type="OrthoDB" id="644067at2759"/>
<keyword evidence="6" id="KW-1185">Reference proteome</keyword>
<evidence type="ECO:0000256" key="1">
    <source>
        <dbReference type="ARBA" id="ARBA00004123"/>
    </source>
</evidence>
<organism evidence="5 6">
    <name type="scientific">Phtheirospermum japonicum</name>
    <dbReference type="NCBI Taxonomy" id="374723"/>
    <lineage>
        <taxon>Eukaryota</taxon>
        <taxon>Viridiplantae</taxon>
        <taxon>Streptophyta</taxon>
        <taxon>Embryophyta</taxon>
        <taxon>Tracheophyta</taxon>
        <taxon>Spermatophyta</taxon>
        <taxon>Magnoliopsida</taxon>
        <taxon>eudicotyledons</taxon>
        <taxon>Gunneridae</taxon>
        <taxon>Pentapetalae</taxon>
        <taxon>asterids</taxon>
        <taxon>lamiids</taxon>
        <taxon>Lamiales</taxon>
        <taxon>Orobanchaceae</taxon>
        <taxon>Orobanchaceae incertae sedis</taxon>
        <taxon>Phtheirospermum</taxon>
    </lineage>
</organism>
<evidence type="ECO:0000313" key="6">
    <source>
        <dbReference type="Proteomes" id="UP000653305"/>
    </source>
</evidence>
<keyword evidence="2" id="KW-0238">DNA-binding</keyword>
<protein>
    <submittedName>
        <fullName evidence="5">Uncharacterized protein</fullName>
    </submittedName>
</protein>
<evidence type="ECO:0000256" key="4">
    <source>
        <dbReference type="SAM" id="MobiDB-lite"/>
    </source>
</evidence>
<gene>
    <name evidence="5" type="ORF">PHJA_002009100</name>
</gene>
<accession>A0A830CK86</accession>
<dbReference type="EMBL" id="BMAC01000540">
    <property type="protein sequence ID" value="GFP98652.1"/>
    <property type="molecule type" value="Genomic_DNA"/>
</dbReference>
<sequence length="171" mass="17674">MASSKVMASWSPTNPDLPRQPSPPRSNLQTEPSRGLGSMNFDDILRNICSDSQPFALEGGGGGVGDGTAEEVWRDIVNGGAGEGGSEGPAMTLEDFLAKAGAVDEEDPAGGFVMEAAAMSPATGVPAVSICPGVRARWDGGSKRRQWKREEEGGCGACARQGHAAKAEKND</sequence>
<feature type="region of interest" description="Disordered" evidence="4">
    <location>
        <begin position="1"/>
        <end position="40"/>
    </location>
</feature>
<name>A0A830CK86_9LAMI</name>
<dbReference type="GO" id="GO:0003677">
    <property type="term" value="F:DNA binding"/>
    <property type="evidence" value="ECO:0007669"/>
    <property type="project" value="UniProtKB-KW"/>
</dbReference>
<dbReference type="GO" id="GO:0045893">
    <property type="term" value="P:positive regulation of DNA-templated transcription"/>
    <property type="evidence" value="ECO:0007669"/>
    <property type="project" value="InterPro"/>
</dbReference>
<evidence type="ECO:0000256" key="2">
    <source>
        <dbReference type="ARBA" id="ARBA00023125"/>
    </source>
</evidence>
<feature type="region of interest" description="Disordered" evidence="4">
    <location>
        <begin position="150"/>
        <end position="171"/>
    </location>
</feature>
<reference evidence="5" key="1">
    <citation type="submission" date="2020-07" db="EMBL/GenBank/DDBJ databases">
        <title>Ethylene signaling mediates host invasion by parasitic plants.</title>
        <authorList>
            <person name="Yoshida S."/>
        </authorList>
    </citation>
    <scope>NUCLEOTIDE SEQUENCE</scope>
    <source>
        <strain evidence="5">Okayama</strain>
    </source>
</reference>
<keyword evidence="3" id="KW-0539">Nucleus</keyword>
<dbReference type="GO" id="GO:0005634">
    <property type="term" value="C:nucleus"/>
    <property type="evidence" value="ECO:0007669"/>
    <property type="project" value="UniProtKB-SubCell"/>
</dbReference>
<dbReference type="PANTHER" id="PTHR22952:SF392">
    <property type="entry name" value="BZIP TRANSCRIPTION FACTOR 12"/>
    <property type="match status" value="1"/>
</dbReference>
<dbReference type="Proteomes" id="UP000653305">
    <property type="component" value="Unassembled WGS sequence"/>
</dbReference>